<gene>
    <name evidence="2" type="ORF">IE4872_PD01038</name>
</gene>
<dbReference type="AlphaFoldDB" id="A0A1L5NUI4"/>
<evidence type="ECO:0000313" key="2">
    <source>
        <dbReference type="EMBL" id="APO71565.1"/>
    </source>
</evidence>
<geneLocation type="plasmid" evidence="3">
    <name>prgalie4872d</name>
</geneLocation>
<feature type="region of interest" description="Disordered" evidence="1">
    <location>
        <begin position="78"/>
        <end position="107"/>
    </location>
</feature>
<name>A0A1L5NUI4_9HYPH</name>
<accession>A0A1L5NUI4</accession>
<keyword evidence="2" id="KW-0614">Plasmid</keyword>
<dbReference type="Proteomes" id="UP000184749">
    <property type="component" value="Plasmid pRgalIE4872d"/>
</dbReference>
<dbReference type="EMBL" id="CP017105">
    <property type="protein sequence ID" value="APO71565.1"/>
    <property type="molecule type" value="Genomic_DNA"/>
</dbReference>
<evidence type="ECO:0000313" key="3">
    <source>
        <dbReference type="Proteomes" id="UP000184749"/>
    </source>
</evidence>
<organism evidence="2 3">
    <name type="scientific">Rhizobium gallicum</name>
    <dbReference type="NCBI Taxonomy" id="56730"/>
    <lineage>
        <taxon>Bacteria</taxon>
        <taxon>Pseudomonadati</taxon>
        <taxon>Pseudomonadota</taxon>
        <taxon>Alphaproteobacteria</taxon>
        <taxon>Hyphomicrobiales</taxon>
        <taxon>Rhizobiaceae</taxon>
        <taxon>Rhizobium/Agrobacterium group</taxon>
        <taxon>Rhizobium</taxon>
    </lineage>
</organism>
<proteinExistence type="predicted"/>
<sequence>MRKLLFPCRGAKGREHRVRPGRNRTLLVRHDVTSVLRRRCARETRRVDSDQTRPSENAVRGLAVPKLVQDFESIPHFARHKDPRYGGQTDGGYPGDKRALSNPCSQSKSRSSSWILLLLAHRRPKQKSQVGPKPPHIPAIRKDRCGKATYVMSGIEHGKNILFISNSPQHFPSQPPQGL</sequence>
<protein>
    <submittedName>
        <fullName evidence="2">Uncharacterized protein</fullName>
    </submittedName>
</protein>
<evidence type="ECO:0000256" key="1">
    <source>
        <dbReference type="SAM" id="MobiDB-lite"/>
    </source>
</evidence>
<reference evidence="2 3" key="1">
    <citation type="submission" date="2016-09" db="EMBL/GenBank/DDBJ databases">
        <title>The complete genome sequences of Rhizobium gallicum, symbiovars gallicum and phaseoli, symbionts associated to common bean (Phaseolus vulgaris).</title>
        <authorList>
            <person name="Bustos P."/>
            <person name="Santamaria R.I."/>
            <person name="Perez-Carrascal O.M."/>
            <person name="Juarez S."/>
            <person name="Lozano L."/>
            <person name="Martinez-Flores I."/>
            <person name="Martinez-Romero E."/>
            <person name="Cevallos M."/>
            <person name="Romero D."/>
            <person name="Davila G."/>
            <person name="Gonzalez V."/>
        </authorList>
    </citation>
    <scope>NUCLEOTIDE SEQUENCE [LARGE SCALE GENOMIC DNA]</scope>
    <source>
        <strain evidence="2 3">IE4872</strain>
        <plasmid evidence="3">prgalie4872d</plasmid>
    </source>
</reference>